<dbReference type="PANTHER" id="PTHR11703:SF0">
    <property type="entry name" value="DEOXYHYPUSINE SYNTHASE"/>
    <property type="match status" value="1"/>
</dbReference>
<evidence type="ECO:0000256" key="3">
    <source>
        <dbReference type="ARBA" id="ARBA00022679"/>
    </source>
</evidence>
<dbReference type="OrthoDB" id="294378at2759"/>
<dbReference type="FunFam" id="3.40.910.10:FF:000002">
    <property type="entry name" value="Deoxyhypusine synthase"/>
    <property type="match status" value="1"/>
</dbReference>
<proteinExistence type="inferred from homology"/>
<name>A0A2U1KYC2_ARTAN</name>
<dbReference type="FunFam" id="3.40.910.10:FF:000010">
    <property type="entry name" value="Deoxyhypusine synthase"/>
    <property type="match status" value="1"/>
</dbReference>
<protein>
    <submittedName>
        <fullName evidence="5">Deoxyhypusine synthase</fullName>
    </submittedName>
</protein>
<evidence type="ECO:0000256" key="1">
    <source>
        <dbReference type="ARBA" id="ARBA00001911"/>
    </source>
</evidence>
<keyword evidence="3" id="KW-0808">Transferase</keyword>
<keyword evidence="4" id="KW-0520">NAD</keyword>
<comment type="caution">
    <text evidence="5">The sequence shown here is derived from an EMBL/GenBank/DDBJ whole genome shotgun (WGS) entry which is preliminary data.</text>
</comment>
<dbReference type="InterPro" id="IPR002773">
    <property type="entry name" value="Deoxyhypusine_synthase"/>
</dbReference>
<evidence type="ECO:0000313" key="5">
    <source>
        <dbReference type="EMBL" id="PWA41714.1"/>
    </source>
</evidence>
<dbReference type="STRING" id="35608.A0A2U1KYC2"/>
<organism evidence="5 6">
    <name type="scientific">Artemisia annua</name>
    <name type="common">Sweet wormwood</name>
    <dbReference type="NCBI Taxonomy" id="35608"/>
    <lineage>
        <taxon>Eukaryota</taxon>
        <taxon>Viridiplantae</taxon>
        <taxon>Streptophyta</taxon>
        <taxon>Embryophyta</taxon>
        <taxon>Tracheophyta</taxon>
        <taxon>Spermatophyta</taxon>
        <taxon>Magnoliopsida</taxon>
        <taxon>eudicotyledons</taxon>
        <taxon>Gunneridae</taxon>
        <taxon>Pentapetalae</taxon>
        <taxon>asterids</taxon>
        <taxon>campanulids</taxon>
        <taxon>Asterales</taxon>
        <taxon>Asteraceae</taxon>
        <taxon>Asteroideae</taxon>
        <taxon>Anthemideae</taxon>
        <taxon>Artemisiinae</taxon>
        <taxon>Artemisia</taxon>
    </lineage>
</organism>
<evidence type="ECO:0000313" key="6">
    <source>
        <dbReference type="Proteomes" id="UP000245207"/>
    </source>
</evidence>
<reference evidence="5 6" key="1">
    <citation type="journal article" date="2018" name="Mol. Plant">
        <title>The genome of Artemisia annua provides insight into the evolution of Asteraceae family and artemisinin biosynthesis.</title>
        <authorList>
            <person name="Shen Q."/>
            <person name="Zhang L."/>
            <person name="Liao Z."/>
            <person name="Wang S."/>
            <person name="Yan T."/>
            <person name="Shi P."/>
            <person name="Liu M."/>
            <person name="Fu X."/>
            <person name="Pan Q."/>
            <person name="Wang Y."/>
            <person name="Lv Z."/>
            <person name="Lu X."/>
            <person name="Zhang F."/>
            <person name="Jiang W."/>
            <person name="Ma Y."/>
            <person name="Chen M."/>
            <person name="Hao X."/>
            <person name="Li L."/>
            <person name="Tang Y."/>
            <person name="Lv G."/>
            <person name="Zhou Y."/>
            <person name="Sun X."/>
            <person name="Brodelius P.E."/>
            <person name="Rose J.K.C."/>
            <person name="Tang K."/>
        </authorList>
    </citation>
    <scope>NUCLEOTIDE SEQUENCE [LARGE SCALE GENOMIC DNA]</scope>
    <source>
        <strain evidence="6">cv. Huhao1</strain>
        <tissue evidence="5">Leaf</tissue>
    </source>
</reference>
<dbReference type="InterPro" id="IPR029035">
    <property type="entry name" value="DHS-like_NAD/FAD-binding_dom"/>
</dbReference>
<accession>A0A2U1KYC2</accession>
<evidence type="ECO:0000256" key="4">
    <source>
        <dbReference type="ARBA" id="ARBA00023027"/>
    </source>
</evidence>
<dbReference type="EMBL" id="PKPP01012887">
    <property type="protein sequence ID" value="PWA41714.1"/>
    <property type="molecule type" value="Genomic_DNA"/>
</dbReference>
<evidence type="ECO:0000256" key="2">
    <source>
        <dbReference type="ARBA" id="ARBA00009892"/>
    </source>
</evidence>
<sequence length="557" mass="62081">MLDWRLSHEKVAEDCSEEEKNPTYRESVKCKIFLGFTSNLISSGVRDIIRYLVQHHMVEVIVTTTGGIEEDLIKCLADTYRGEFSLPGAALRSKGLNRIGNLLVPNDNYCKFEDWIIPIFDQMLEEQKTKNVLWTPSKVIARLGKEINDESSYLYWAYKNDIPVFCPGLTDGSLGDMLYFHSFRNPGLVVDIVQDIRAINGEAVHANPRKTGMIILGGGLPKHHICNANMMRNGADYAVFINTAQEFDGSDSGARPDEAVSWGKIRGSAKSVKKHLLQRGKPAEPVPDTLTKFHFLRVVKLKCGIIKSIAVIARVAIMKFTICVVCELVKLVYYCANVFELLMKCDCVTYQSEEHISKVKAKRKEAMKRKSDVLEVVLKESESLKGKCTEIKGYDFNNGVNISEIIDFMATTGFQASNLADAIDIVNHMLNFTEICNNIRKYQCLLSSSLFHYTDIRAINGEAVHANPRKTGMIILGGGLPKHHICNANMMRNGADYAVFINTAQEFDGSDSGARPDEAVSWGKIRGSAKSVKVHCDATIAFPLLVAETFAAKRETS</sequence>
<dbReference type="NCBIfam" id="TIGR00321">
    <property type="entry name" value="dhys"/>
    <property type="match status" value="1"/>
</dbReference>
<dbReference type="PANTHER" id="PTHR11703">
    <property type="entry name" value="DEOXYHYPUSINE SYNTHASE"/>
    <property type="match status" value="1"/>
</dbReference>
<dbReference type="AlphaFoldDB" id="A0A2U1KYC2"/>
<dbReference type="GO" id="GO:0005737">
    <property type="term" value="C:cytoplasm"/>
    <property type="evidence" value="ECO:0007669"/>
    <property type="project" value="TreeGrafter"/>
</dbReference>
<gene>
    <name evidence="5" type="ORF">CTI12_AA551430</name>
</gene>
<comment type="cofactor">
    <cofactor evidence="1">
        <name>NAD(+)</name>
        <dbReference type="ChEBI" id="CHEBI:57540"/>
    </cofactor>
</comment>
<dbReference type="GO" id="GO:0034038">
    <property type="term" value="F:deoxyhypusine synthase activity"/>
    <property type="evidence" value="ECO:0007669"/>
    <property type="project" value="UniProtKB-ARBA"/>
</dbReference>
<dbReference type="InterPro" id="IPR036982">
    <property type="entry name" value="Deoxyhypusine_synthase_sf"/>
</dbReference>
<dbReference type="SUPFAM" id="SSF52467">
    <property type="entry name" value="DHS-like NAD/FAD-binding domain"/>
    <property type="match status" value="3"/>
</dbReference>
<keyword evidence="6" id="KW-1185">Reference proteome</keyword>
<dbReference type="Proteomes" id="UP000245207">
    <property type="component" value="Unassembled WGS sequence"/>
</dbReference>
<dbReference type="Pfam" id="PF01916">
    <property type="entry name" value="DS"/>
    <property type="match status" value="2"/>
</dbReference>
<dbReference type="Gene3D" id="3.40.910.10">
    <property type="entry name" value="Deoxyhypusine synthase"/>
    <property type="match status" value="3"/>
</dbReference>
<comment type="similarity">
    <text evidence="2">Belongs to the deoxyhypusine synthase family.</text>
</comment>